<reference evidence="2" key="1">
    <citation type="journal article" date="2020" name="Nature">
        <title>Giant virus diversity and host interactions through global metagenomics.</title>
        <authorList>
            <person name="Schulz F."/>
            <person name="Roux S."/>
            <person name="Paez-Espino D."/>
            <person name="Jungbluth S."/>
            <person name="Walsh D.A."/>
            <person name="Denef V.J."/>
            <person name="McMahon K.D."/>
            <person name="Konstantinidis K.T."/>
            <person name="Eloe-Fadrosh E.A."/>
            <person name="Kyrpides N.C."/>
            <person name="Woyke T."/>
        </authorList>
    </citation>
    <scope>NUCLEOTIDE SEQUENCE</scope>
    <source>
        <strain evidence="2">GVMAG-M-3300021389-45</strain>
    </source>
</reference>
<sequence>MTIAVLIHEEGGKLEEINLDIDPVKNEIYKILSGRATFIGQWPDIDVVILKSVQAKKLNENILPPPFHGEEVYGKILLVRMDENSEPKDFTLQEFTSLE</sequence>
<dbReference type="InterPro" id="IPR043653">
    <property type="entry name" value="DUF5880"/>
</dbReference>
<name>A0A6C0CQK1_9ZZZZ</name>
<organism evidence="2">
    <name type="scientific">viral metagenome</name>
    <dbReference type="NCBI Taxonomy" id="1070528"/>
    <lineage>
        <taxon>unclassified sequences</taxon>
        <taxon>metagenomes</taxon>
        <taxon>organismal metagenomes</taxon>
    </lineage>
</organism>
<evidence type="ECO:0000313" key="2">
    <source>
        <dbReference type="EMBL" id="QHT05735.1"/>
    </source>
</evidence>
<proteinExistence type="predicted"/>
<accession>A0A6C0CQK1</accession>
<feature type="domain" description="DUF5880" evidence="1">
    <location>
        <begin position="5"/>
        <end position="97"/>
    </location>
</feature>
<dbReference type="AlphaFoldDB" id="A0A6C0CQK1"/>
<evidence type="ECO:0000259" key="1">
    <source>
        <dbReference type="Pfam" id="PF19208"/>
    </source>
</evidence>
<protein>
    <recommendedName>
        <fullName evidence="1">DUF5880 domain-containing protein</fullName>
    </recommendedName>
</protein>
<dbReference type="Pfam" id="PF19208">
    <property type="entry name" value="DUF5880"/>
    <property type="match status" value="1"/>
</dbReference>
<dbReference type="EMBL" id="MN739458">
    <property type="protein sequence ID" value="QHT05735.1"/>
    <property type="molecule type" value="Genomic_DNA"/>
</dbReference>